<dbReference type="PANTHER" id="PTHR43581">
    <property type="entry name" value="ATP/GTP PHOSPHATASE"/>
    <property type="match status" value="1"/>
</dbReference>
<dbReference type="InterPro" id="IPR027417">
    <property type="entry name" value="P-loop_NTPase"/>
</dbReference>
<dbReference type="Pfam" id="PF13304">
    <property type="entry name" value="AAA_21"/>
    <property type="match status" value="1"/>
</dbReference>
<dbReference type="InterPro" id="IPR038729">
    <property type="entry name" value="Rad50/SbcC_AAA"/>
</dbReference>
<dbReference type="InterPro" id="IPR051396">
    <property type="entry name" value="Bact_Antivir_Def_Nuclease"/>
</dbReference>
<evidence type="ECO:0000313" key="4">
    <source>
        <dbReference type="Proteomes" id="UP000476411"/>
    </source>
</evidence>
<dbReference type="AlphaFoldDB" id="A0A6B9ZKV6"/>
<dbReference type="Pfam" id="PF13476">
    <property type="entry name" value="AAA_23"/>
    <property type="match status" value="1"/>
</dbReference>
<reference evidence="3 4" key="1">
    <citation type="submission" date="2020-01" db="EMBL/GenBank/DDBJ databases">
        <title>Complete genome sequence of Chitinophaga sp. H33E-04 isolated from quinoa roots.</title>
        <authorList>
            <person name="Weon H.-Y."/>
            <person name="Lee S.A."/>
        </authorList>
    </citation>
    <scope>NUCLEOTIDE SEQUENCE [LARGE SCALE GENOMIC DNA]</scope>
    <source>
        <strain evidence="3 4">H33E-04</strain>
    </source>
</reference>
<dbReference type="GO" id="GO:0005524">
    <property type="term" value="F:ATP binding"/>
    <property type="evidence" value="ECO:0007669"/>
    <property type="project" value="InterPro"/>
</dbReference>
<dbReference type="GO" id="GO:0006302">
    <property type="term" value="P:double-strand break repair"/>
    <property type="evidence" value="ECO:0007669"/>
    <property type="project" value="InterPro"/>
</dbReference>
<keyword evidence="4" id="KW-1185">Reference proteome</keyword>
<sequence length="478" mass="54034">MKIKALELENFRCFDSFAINFSDQFNIHAIIAENMVGKSALMHALKLTANTYTSGLRTETQIRKEDHRVIGNNPMSDITSNVSIKAEALITDAEGRQVLSSWRKYKEKPVGGYTKLQILSGIDPKKQSVKTYDSSQQEGGAILPLFSFIGTEYIHVESSETLNWEINGKSIDAYKDCFEDKSIKKYLFNWLKKIDNIIIESNHKKIIFEAYQDIPLKALQAFQQAVISVLPDIIAIEWSNDAKQPIVKLCNGDIRLFDMLSDGYRYLITLAGELATRSFLLNKRQDDILNKIYGVVIIDEFGIHLHPALQNDSLIRLGKTFPNVQFIITTHSPLILNGLKKEQVHVLSIDSNGKRISANPDEDVIGMGADQIITKIFGLSTTLDKEYLKLSEEYKQLFSKKEAGQLSKEEEESFKELSGKLAYYRLDPQHKVGEEDTLTTLVKEQLGKQEVNNLTAGEAEELNKTVGDIIDKIFNKKS</sequence>
<dbReference type="Gene3D" id="3.40.50.300">
    <property type="entry name" value="P-loop containing nucleotide triphosphate hydrolases"/>
    <property type="match status" value="1"/>
</dbReference>
<protein>
    <submittedName>
        <fullName evidence="3">AAA family ATPase</fullName>
    </submittedName>
</protein>
<dbReference type="PANTHER" id="PTHR43581:SF2">
    <property type="entry name" value="EXCINUCLEASE ATPASE SUBUNIT"/>
    <property type="match status" value="1"/>
</dbReference>
<evidence type="ECO:0000259" key="1">
    <source>
        <dbReference type="Pfam" id="PF13304"/>
    </source>
</evidence>
<dbReference type="GO" id="GO:0016887">
    <property type="term" value="F:ATP hydrolysis activity"/>
    <property type="evidence" value="ECO:0007669"/>
    <property type="project" value="InterPro"/>
</dbReference>
<dbReference type="RefSeq" id="WP_162334784.1">
    <property type="nucleotide sequence ID" value="NZ_CP048113.1"/>
</dbReference>
<gene>
    <name evidence="3" type="ORF">GWR21_26775</name>
</gene>
<organism evidence="3 4">
    <name type="scientific">Chitinophaga agri</name>
    <dbReference type="NCBI Taxonomy" id="2703787"/>
    <lineage>
        <taxon>Bacteria</taxon>
        <taxon>Pseudomonadati</taxon>
        <taxon>Bacteroidota</taxon>
        <taxon>Chitinophagia</taxon>
        <taxon>Chitinophagales</taxon>
        <taxon>Chitinophagaceae</taxon>
        <taxon>Chitinophaga</taxon>
    </lineage>
</organism>
<feature type="domain" description="Rad50/SbcC-type AAA" evidence="2">
    <location>
        <begin position="6"/>
        <end position="197"/>
    </location>
</feature>
<dbReference type="InterPro" id="IPR003959">
    <property type="entry name" value="ATPase_AAA_core"/>
</dbReference>
<dbReference type="KEGG" id="chih:GWR21_26775"/>
<accession>A0A6B9ZKV6</accession>
<name>A0A6B9ZKV6_9BACT</name>
<evidence type="ECO:0000259" key="2">
    <source>
        <dbReference type="Pfam" id="PF13476"/>
    </source>
</evidence>
<evidence type="ECO:0000313" key="3">
    <source>
        <dbReference type="EMBL" id="QHS63060.1"/>
    </source>
</evidence>
<dbReference type="SUPFAM" id="SSF52540">
    <property type="entry name" value="P-loop containing nucleoside triphosphate hydrolases"/>
    <property type="match status" value="1"/>
</dbReference>
<feature type="domain" description="ATPase AAA-type core" evidence="1">
    <location>
        <begin position="255"/>
        <end position="337"/>
    </location>
</feature>
<dbReference type="Proteomes" id="UP000476411">
    <property type="component" value="Chromosome"/>
</dbReference>
<proteinExistence type="predicted"/>
<dbReference type="EMBL" id="CP048113">
    <property type="protein sequence ID" value="QHS63060.1"/>
    <property type="molecule type" value="Genomic_DNA"/>
</dbReference>